<keyword evidence="2" id="KW-0472">Membrane</keyword>
<sequence>MTLSRSAVGALLGASILAALAPAMPSAAAPLPSAPHGVLVAAPAVKDLTIRASDQRVEAGKALDYVFAVESADPSSVGSYQTWGFASGLPEGFTLKQVDKNAGTWRLATTRELKAGEGPFTLELKFYDGFGTATKRITVSVGKALEASALDLLLDQDSPFPAGTKIFSATGGSEPYAVTITDNGGIGDLVISPDGTATGTAPSPGSVEVAFTVTDAGGASRALKARVTSRDTRAPLIEVAEAVDAMKGEAFSAPVKVSDNWSVPVVSLDPGSAEGVSLRGFMTGSGPGSLEGRIDRVGEFTATIRAVDSVGNASSRLVTIRVKGLSDLAAPSCAPRTGYAGDEAVSAPVDFGEGASLPDKSVFSLPGEAPSGARIDPANGLLTWAIPEDFPASEVKIPVRVDYRDGTRDELECRVLVKKAQALVPLVPAEPLDPPRPSAEAPKTDTAAKSDAAPKADAAPKNAATGSGTGGKASSGARVKLATTGAHLGVMFGAGGALAAGAALLLLRRPSKS</sequence>
<dbReference type="EMBL" id="JACHMK010000001">
    <property type="protein sequence ID" value="MBB6334048.1"/>
    <property type="molecule type" value="Genomic_DNA"/>
</dbReference>
<evidence type="ECO:0000256" key="3">
    <source>
        <dbReference type="SAM" id="SignalP"/>
    </source>
</evidence>
<dbReference type="Proteomes" id="UP000617426">
    <property type="component" value="Unassembled WGS sequence"/>
</dbReference>
<feature type="transmembrane region" description="Helical" evidence="2">
    <location>
        <begin position="488"/>
        <end position="507"/>
    </location>
</feature>
<dbReference type="RefSeq" id="WP_184451800.1">
    <property type="nucleotide sequence ID" value="NZ_JACHMK010000001.1"/>
</dbReference>
<feature type="region of interest" description="Disordered" evidence="1">
    <location>
        <begin position="427"/>
        <end position="475"/>
    </location>
</feature>
<proteinExistence type="predicted"/>
<gene>
    <name evidence="5" type="ORF">HD592_000613</name>
</gene>
<feature type="domain" description="Long Rib" evidence="4">
    <location>
        <begin position="329"/>
        <end position="418"/>
    </location>
</feature>
<evidence type="ECO:0000313" key="5">
    <source>
        <dbReference type="EMBL" id="MBB6334048.1"/>
    </source>
</evidence>
<keyword evidence="3" id="KW-0732">Signal</keyword>
<feature type="signal peptide" evidence="3">
    <location>
        <begin position="1"/>
        <end position="28"/>
    </location>
</feature>
<dbReference type="NCBIfam" id="NF038186">
    <property type="entry name" value="YPDG_rpt"/>
    <property type="match status" value="1"/>
</dbReference>
<organism evidence="5 6">
    <name type="scientific">Schaalia hyovaginalis</name>
    <dbReference type="NCBI Taxonomy" id="29316"/>
    <lineage>
        <taxon>Bacteria</taxon>
        <taxon>Bacillati</taxon>
        <taxon>Actinomycetota</taxon>
        <taxon>Actinomycetes</taxon>
        <taxon>Actinomycetales</taxon>
        <taxon>Actinomycetaceae</taxon>
        <taxon>Schaalia</taxon>
    </lineage>
</organism>
<keyword evidence="2" id="KW-1133">Transmembrane helix</keyword>
<evidence type="ECO:0000256" key="1">
    <source>
        <dbReference type="SAM" id="MobiDB-lite"/>
    </source>
</evidence>
<feature type="chain" id="PRO_5036791573" description="Long Rib domain-containing protein" evidence="3">
    <location>
        <begin position="29"/>
        <end position="513"/>
    </location>
</feature>
<keyword evidence="6" id="KW-1185">Reference proteome</keyword>
<dbReference type="InterPro" id="IPR044055">
    <property type="entry name" value="RibLong"/>
</dbReference>
<name>A0A923E161_9ACTO</name>
<dbReference type="Pfam" id="PF18957">
    <property type="entry name" value="RibLong"/>
    <property type="match status" value="1"/>
</dbReference>
<accession>A0A923E161</accession>
<comment type="caution">
    <text evidence="5">The sequence shown here is derived from an EMBL/GenBank/DDBJ whole genome shotgun (WGS) entry which is preliminary data.</text>
</comment>
<evidence type="ECO:0000313" key="6">
    <source>
        <dbReference type="Proteomes" id="UP000617426"/>
    </source>
</evidence>
<protein>
    <recommendedName>
        <fullName evidence="4">Long Rib domain-containing protein</fullName>
    </recommendedName>
</protein>
<dbReference type="AlphaFoldDB" id="A0A923E161"/>
<feature type="compositionally biased region" description="Low complexity" evidence="1">
    <location>
        <begin position="455"/>
        <end position="466"/>
    </location>
</feature>
<keyword evidence="2" id="KW-0812">Transmembrane</keyword>
<evidence type="ECO:0000256" key="2">
    <source>
        <dbReference type="SAM" id="Phobius"/>
    </source>
</evidence>
<feature type="compositionally biased region" description="Basic and acidic residues" evidence="1">
    <location>
        <begin position="442"/>
        <end position="454"/>
    </location>
</feature>
<reference evidence="5" key="1">
    <citation type="submission" date="2020-08" db="EMBL/GenBank/DDBJ databases">
        <title>Sequencing the genomes of 1000 actinobacteria strains.</title>
        <authorList>
            <person name="Klenk H.-P."/>
        </authorList>
    </citation>
    <scope>NUCLEOTIDE SEQUENCE</scope>
    <source>
        <strain evidence="5">DSM 10695</strain>
    </source>
</reference>
<evidence type="ECO:0000259" key="4">
    <source>
        <dbReference type="Pfam" id="PF18957"/>
    </source>
</evidence>